<dbReference type="InterPro" id="IPR011990">
    <property type="entry name" value="TPR-like_helical_dom_sf"/>
</dbReference>
<dbReference type="Gene3D" id="1.25.40.10">
    <property type="entry name" value="Tetratricopeptide repeat domain"/>
    <property type="match status" value="1"/>
</dbReference>
<proteinExistence type="predicted"/>
<evidence type="ECO:0000313" key="2">
    <source>
        <dbReference type="Proteomes" id="UP000546031"/>
    </source>
</evidence>
<dbReference type="Pfam" id="PF14559">
    <property type="entry name" value="TPR_19"/>
    <property type="match status" value="1"/>
</dbReference>
<dbReference type="EMBL" id="JABWTA010000001">
    <property type="protein sequence ID" value="NVE95269.1"/>
    <property type="molecule type" value="Genomic_DNA"/>
</dbReference>
<protein>
    <submittedName>
        <fullName evidence="1">Tetratricopeptide repeat protein</fullName>
    </submittedName>
</protein>
<dbReference type="Proteomes" id="UP000546031">
    <property type="component" value="Unassembled WGS sequence"/>
</dbReference>
<dbReference type="AlphaFoldDB" id="A0A850HBX9"/>
<keyword evidence="2" id="KW-1185">Reference proteome</keyword>
<comment type="caution">
    <text evidence="1">The sequence shown here is derived from an EMBL/GenBank/DDBJ whole genome shotgun (WGS) entry which is preliminary data.</text>
</comment>
<dbReference type="SUPFAM" id="SSF48452">
    <property type="entry name" value="TPR-like"/>
    <property type="match status" value="1"/>
</dbReference>
<reference evidence="1 2" key="1">
    <citation type="submission" date="2020-06" db="EMBL/GenBank/DDBJ databases">
        <title>Altererythrobacter lutimaris sp. nov., a marine bacterium isolated from a tidal flat.</title>
        <authorList>
            <person name="Kim D."/>
            <person name="Yoo Y."/>
            <person name="Kim J.-J."/>
        </authorList>
    </citation>
    <scope>NUCLEOTIDE SEQUENCE [LARGE SCALE GENOMIC DNA]</scope>
    <source>
        <strain evidence="1 2">JGD-16</strain>
    </source>
</reference>
<accession>A0A850HBX9</accession>
<gene>
    <name evidence="1" type="ORF">HUO12_10195</name>
</gene>
<organism evidence="1 2">
    <name type="scientific">Altererythrobacter lutimaris</name>
    <dbReference type="NCBI Taxonomy" id="2743979"/>
    <lineage>
        <taxon>Bacteria</taxon>
        <taxon>Pseudomonadati</taxon>
        <taxon>Pseudomonadota</taxon>
        <taxon>Alphaproteobacteria</taxon>
        <taxon>Sphingomonadales</taxon>
        <taxon>Erythrobacteraceae</taxon>
        <taxon>Altererythrobacter</taxon>
    </lineage>
</organism>
<name>A0A850HBX9_9SPHN</name>
<sequence>MLPLMLMQVGPNPAQGGLVDYSAEIQDRPPREAPANDPAGLATSADNSWLKNCLDLVETAPSRAHVQAQLRRTESEGRDQVVANYCLGMASTSLELWSDAMSAFIAARDGSDGSEQRLKARFGVMAGNAAIAATDYANALTILARAQRDAEGAGFGPMASIAAIDQARIFVAQGETEPAVAALGNARRLDPNSGDAWLLSATLMRRLERLDEAQSMIERASELAPVDARVALEAGLIAALGGRDDAARESWNSVISLAPISAEADNARDYLAQLGDAVPTP</sequence>
<dbReference type="RefSeq" id="WP_176273502.1">
    <property type="nucleotide sequence ID" value="NZ_JABWTA010000001.1"/>
</dbReference>
<evidence type="ECO:0000313" key="1">
    <source>
        <dbReference type="EMBL" id="NVE95269.1"/>
    </source>
</evidence>